<dbReference type="InterPro" id="IPR003591">
    <property type="entry name" value="Leu-rich_rpt_typical-subtyp"/>
</dbReference>
<keyword evidence="1" id="KW-0433">Leucine-rich repeat</keyword>
<dbReference type="Proteomes" id="UP000272942">
    <property type="component" value="Unassembled WGS sequence"/>
</dbReference>
<dbReference type="WBParaSite" id="ECPE_0000737601-mRNA-1">
    <property type="protein sequence ID" value="ECPE_0000737601-mRNA-1"/>
    <property type="gene ID" value="ECPE_0000737601"/>
</dbReference>
<evidence type="ECO:0000313" key="3">
    <source>
        <dbReference type="EMBL" id="VDP80889.1"/>
    </source>
</evidence>
<dbReference type="Pfam" id="PF12799">
    <property type="entry name" value="LRR_4"/>
    <property type="match status" value="1"/>
</dbReference>
<dbReference type="InterPro" id="IPR032675">
    <property type="entry name" value="LRR_dom_sf"/>
</dbReference>
<evidence type="ECO:0000256" key="1">
    <source>
        <dbReference type="ARBA" id="ARBA00022614"/>
    </source>
</evidence>
<keyword evidence="2" id="KW-0677">Repeat</keyword>
<dbReference type="PROSITE" id="PS51450">
    <property type="entry name" value="LRR"/>
    <property type="match status" value="2"/>
</dbReference>
<keyword evidence="4" id="KW-1185">Reference proteome</keyword>
<dbReference type="OrthoDB" id="6334211at2759"/>
<name>A0A183AK75_9TREM</name>
<dbReference type="SUPFAM" id="SSF52058">
    <property type="entry name" value="L domain-like"/>
    <property type="match status" value="1"/>
</dbReference>
<dbReference type="SMART" id="SM00369">
    <property type="entry name" value="LRR_TYP"/>
    <property type="match status" value="5"/>
</dbReference>
<dbReference type="AlphaFoldDB" id="A0A183AK75"/>
<evidence type="ECO:0000313" key="4">
    <source>
        <dbReference type="Proteomes" id="UP000272942"/>
    </source>
</evidence>
<protein>
    <submittedName>
        <fullName evidence="5">Leucine-rich repeat-containing protein 23</fullName>
    </submittedName>
</protein>
<dbReference type="EMBL" id="UZAN01044498">
    <property type="protein sequence ID" value="VDP80889.1"/>
    <property type="molecule type" value="Genomic_DNA"/>
</dbReference>
<evidence type="ECO:0000313" key="5">
    <source>
        <dbReference type="WBParaSite" id="ECPE_0000737601-mRNA-1"/>
    </source>
</evidence>
<reference evidence="3 4" key="2">
    <citation type="submission" date="2018-11" db="EMBL/GenBank/DDBJ databases">
        <authorList>
            <consortium name="Pathogen Informatics"/>
        </authorList>
    </citation>
    <scope>NUCLEOTIDE SEQUENCE [LARGE SCALE GENOMIC DNA]</scope>
    <source>
        <strain evidence="3 4">Egypt</strain>
    </source>
</reference>
<dbReference type="Pfam" id="PF14580">
    <property type="entry name" value="LRR_9"/>
    <property type="match status" value="1"/>
</dbReference>
<proteinExistence type="predicted"/>
<dbReference type="PANTHER" id="PTHR18849">
    <property type="entry name" value="LEUCINE RICH REPEAT PROTEIN"/>
    <property type="match status" value="1"/>
</dbReference>
<organism evidence="5">
    <name type="scientific">Echinostoma caproni</name>
    <dbReference type="NCBI Taxonomy" id="27848"/>
    <lineage>
        <taxon>Eukaryota</taxon>
        <taxon>Metazoa</taxon>
        <taxon>Spiralia</taxon>
        <taxon>Lophotrochozoa</taxon>
        <taxon>Platyhelminthes</taxon>
        <taxon>Trematoda</taxon>
        <taxon>Digenea</taxon>
        <taxon>Plagiorchiida</taxon>
        <taxon>Echinostomata</taxon>
        <taxon>Echinostomatoidea</taxon>
        <taxon>Echinostomatidae</taxon>
        <taxon>Echinostoma</taxon>
    </lineage>
</organism>
<dbReference type="PANTHER" id="PTHR18849:SF3">
    <property type="entry name" value="LEUCINE RICH REPEAT CONTAINING 23"/>
    <property type="match status" value="1"/>
</dbReference>
<reference evidence="5" key="1">
    <citation type="submission" date="2016-06" db="UniProtKB">
        <authorList>
            <consortium name="WormBaseParasite"/>
        </authorList>
    </citation>
    <scope>IDENTIFICATION</scope>
</reference>
<dbReference type="InterPro" id="IPR025875">
    <property type="entry name" value="Leu-rich_rpt_4"/>
</dbReference>
<sequence>MTQDSTLMDIVAESVEEAQEDDNNPEAELNVVQNVNLAFNQLTDLAPLERLHNLRELNAANNRITRFPVGQWPSVTHLNLNNNEISQLSHVCMPRLLVLSLNNNRIRRLNEPGSEAPYFTAEHFPRLHTLQIAQNKLYLLDSTPNDPNAPLTLDIQLPQLRALFLGGNALTSLAVYIRQLTKVSPRELSEDQSQLDDQELIREEIVKERGRSALGILPELSVLNLRSNGIRELDGLTLETVPKLQYLNLRENMIDSMEEIEKLQPLNRLQTMILLENPIFEMKDYRLEMRVAVQSLRRLDKEVYTSQENEEADLLADQRKQERSTAEVINRLHFMNALLYVTHVIVTDPKIRMSLPQR</sequence>
<accession>A0A183AK75</accession>
<evidence type="ECO:0000256" key="2">
    <source>
        <dbReference type="ARBA" id="ARBA00022737"/>
    </source>
</evidence>
<dbReference type="Gene3D" id="3.80.10.10">
    <property type="entry name" value="Ribonuclease Inhibitor"/>
    <property type="match status" value="2"/>
</dbReference>
<dbReference type="InterPro" id="IPR001611">
    <property type="entry name" value="Leu-rich_rpt"/>
</dbReference>
<gene>
    <name evidence="3" type="ORF">ECPE_LOCUS7360</name>
</gene>